<proteinExistence type="predicted"/>
<name>A0A6C0AWR0_9ZZZZ</name>
<evidence type="ECO:0000313" key="1">
    <source>
        <dbReference type="EMBL" id="QHS84212.1"/>
    </source>
</evidence>
<protein>
    <submittedName>
        <fullName evidence="1">Uncharacterized protein</fullName>
    </submittedName>
</protein>
<accession>A0A6C0AWR0</accession>
<dbReference type="AlphaFoldDB" id="A0A6C0AWR0"/>
<organism evidence="1">
    <name type="scientific">viral metagenome</name>
    <dbReference type="NCBI Taxonomy" id="1070528"/>
    <lineage>
        <taxon>unclassified sequences</taxon>
        <taxon>metagenomes</taxon>
        <taxon>organismal metagenomes</taxon>
    </lineage>
</organism>
<reference evidence="1" key="1">
    <citation type="journal article" date="2020" name="Nature">
        <title>Giant virus diversity and host interactions through global metagenomics.</title>
        <authorList>
            <person name="Schulz F."/>
            <person name="Roux S."/>
            <person name="Paez-Espino D."/>
            <person name="Jungbluth S."/>
            <person name="Walsh D.A."/>
            <person name="Denef V.J."/>
            <person name="McMahon K.D."/>
            <person name="Konstantinidis K.T."/>
            <person name="Eloe-Fadrosh E.A."/>
            <person name="Kyrpides N.C."/>
            <person name="Woyke T."/>
        </authorList>
    </citation>
    <scope>NUCLEOTIDE SEQUENCE</scope>
    <source>
        <strain evidence="1">GVMAG-S-ERX555965-48</strain>
    </source>
</reference>
<sequence>MLYLPIENEVENELENELQNIKSLLNDSKSDITSVETCDTNSEIDEKDNISEISINTTNMYDELNPSNITKNFMVWLFFLFLKVYTNIELFVKDKLSLTTKNNIDKVELINNKSEYDYYSNNKIIASSKTLTNRKNYDFALCFHDTNSNIRYVETIICHNKIKKRNTDICQKYFISVYFSINENDYQLELDNENMNFYLTNNIIDYTVINYLMLNKYNMTISNIPYNLILIDDESNVILPKDTQYIRFYKNRYIIGDYD</sequence>
<dbReference type="EMBL" id="MN738774">
    <property type="protein sequence ID" value="QHS84212.1"/>
    <property type="molecule type" value="Genomic_DNA"/>
</dbReference>